<evidence type="ECO:0000313" key="3">
    <source>
        <dbReference type="Proteomes" id="UP000295252"/>
    </source>
</evidence>
<feature type="region of interest" description="Disordered" evidence="1">
    <location>
        <begin position="1"/>
        <end position="26"/>
    </location>
</feature>
<dbReference type="PhylomeDB" id="A0A068VLC4"/>
<sequence length="230" mass="25478">MAAESPRPLPPPPPPPPNLDDYTPSATLIPFQHPIPLLRGPVRASSSDNPEAGPFILAFKDPQSWASAYKACESQITQQCEAGARIGCSLAASNKCKPSWWKTLTGGVAKQDYAERAKCEEREMEACLETAKDKCREFSKNKCMTAFRDAKVAIKGLDLVRNRWEVSKLLSWLCLEGNKHDGMVEMMKFGTSWVEFTTQFNLTSCKGSDLLGSGNAKDVDDFLRRNGRTM</sequence>
<dbReference type="PANTHER" id="PTHR36773:SF1">
    <property type="entry name" value="EXPRESSED PROTEIN"/>
    <property type="match status" value="1"/>
</dbReference>
<evidence type="ECO:0000256" key="1">
    <source>
        <dbReference type="SAM" id="MobiDB-lite"/>
    </source>
</evidence>
<dbReference type="STRING" id="49390.A0A068VLC4"/>
<dbReference type="OMA" id="AYKACES"/>
<dbReference type="AlphaFoldDB" id="A0A068VLC4"/>
<reference evidence="3" key="1">
    <citation type="journal article" date="2014" name="Science">
        <title>The coffee genome provides insight into the convergent evolution of caffeine biosynthesis.</title>
        <authorList>
            <person name="Denoeud F."/>
            <person name="Carretero-Paulet L."/>
            <person name="Dereeper A."/>
            <person name="Droc G."/>
            <person name="Guyot R."/>
            <person name="Pietrella M."/>
            <person name="Zheng C."/>
            <person name="Alberti A."/>
            <person name="Anthony F."/>
            <person name="Aprea G."/>
            <person name="Aury J.M."/>
            <person name="Bento P."/>
            <person name="Bernard M."/>
            <person name="Bocs S."/>
            <person name="Campa C."/>
            <person name="Cenci A."/>
            <person name="Combes M.C."/>
            <person name="Crouzillat D."/>
            <person name="Da Silva C."/>
            <person name="Daddiego L."/>
            <person name="De Bellis F."/>
            <person name="Dussert S."/>
            <person name="Garsmeur O."/>
            <person name="Gayraud T."/>
            <person name="Guignon V."/>
            <person name="Jahn K."/>
            <person name="Jamilloux V."/>
            <person name="Joet T."/>
            <person name="Labadie K."/>
            <person name="Lan T."/>
            <person name="Leclercq J."/>
            <person name="Lepelley M."/>
            <person name="Leroy T."/>
            <person name="Li L.T."/>
            <person name="Librado P."/>
            <person name="Lopez L."/>
            <person name="Munoz A."/>
            <person name="Noel B."/>
            <person name="Pallavicini A."/>
            <person name="Perrotta G."/>
            <person name="Poncet V."/>
            <person name="Pot D."/>
            <person name="Priyono X."/>
            <person name="Rigoreau M."/>
            <person name="Rouard M."/>
            <person name="Rozas J."/>
            <person name="Tranchant-Dubreuil C."/>
            <person name="VanBuren R."/>
            <person name="Zhang Q."/>
            <person name="Andrade A.C."/>
            <person name="Argout X."/>
            <person name="Bertrand B."/>
            <person name="de Kochko A."/>
            <person name="Graziosi G."/>
            <person name="Henry R.J."/>
            <person name="Jayarama X."/>
            <person name="Ming R."/>
            <person name="Nagai C."/>
            <person name="Rounsley S."/>
            <person name="Sankoff D."/>
            <person name="Giuliano G."/>
            <person name="Albert V.A."/>
            <person name="Wincker P."/>
            <person name="Lashermes P."/>
        </authorList>
    </citation>
    <scope>NUCLEOTIDE SEQUENCE [LARGE SCALE GENOMIC DNA]</scope>
    <source>
        <strain evidence="3">cv. DH200-94</strain>
    </source>
</reference>
<dbReference type="PANTHER" id="PTHR36773">
    <property type="entry name" value="EXPRESSED PROTEIN"/>
    <property type="match status" value="1"/>
</dbReference>
<evidence type="ECO:0000313" key="2">
    <source>
        <dbReference type="EMBL" id="CDP20478.1"/>
    </source>
</evidence>
<gene>
    <name evidence="2" type="ORF">GSCOC_T00007568001</name>
</gene>
<dbReference type="FunCoup" id="A0A068VLC4">
    <property type="interactions" value="778"/>
</dbReference>
<proteinExistence type="predicted"/>
<name>A0A068VLC4_COFCA</name>
<dbReference type="InParanoid" id="A0A068VLC4"/>
<organism evidence="2 3">
    <name type="scientific">Coffea canephora</name>
    <name type="common">Robusta coffee</name>
    <dbReference type="NCBI Taxonomy" id="49390"/>
    <lineage>
        <taxon>Eukaryota</taxon>
        <taxon>Viridiplantae</taxon>
        <taxon>Streptophyta</taxon>
        <taxon>Embryophyta</taxon>
        <taxon>Tracheophyta</taxon>
        <taxon>Spermatophyta</taxon>
        <taxon>Magnoliopsida</taxon>
        <taxon>eudicotyledons</taxon>
        <taxon>Gunneridae</taxon>
        <taxon>Pentapetalae</taxon>
        <taxon>asterids</taxon>
        <taxon>lamiids</taxon>
        <taxon>Gentianales</taxon>
        <taxon>Rubiaceae</taxon>
        <taxon>Ixoroideae</taxon>
        <taxon>Gardenieae complex</taxon>
        <taxon>Bertiereae - Coffeeae clade</taxon>
        <taxon>Coffeeae</taxon>
        <taxon>Coffea</taxon>
    </lineage>
</organism>
<feature type="compositionally biased region" description="Pro residues" evidence="1">
    <location>
        <begin position="7"/>
        <end position="18"/>
    </location>
</feature>
<dbReference type="Gramene" id="CDP20478">
    <property type="protein sequence ID" value="CDP20478"/>
    <property type="gene ID" value="GSCOC_T00007568001"/>
</dbReference>
<dbReference type="Proteomes" id="UP000295252">
    <property type="component" value="Unassembled WGS sequence"/>
</dbReference>
<dbReference type="OrthoDB" id="1928518at2759"/>
<protein>
    <submittedName>
        <fullName evidence="2">DH200=94 genomic scaffold, scaffold_1263</fullName>
    </submittedName>
</protein>
<dbReference type="EMBL" id="HG740347">
    <property type="protein sequence ID" value="CDP20478.1"/>
    <property type="molecule type" value="Genomic_DNA"/>
</dbReference>
<dbReference type="GO" id="GO:0009536">
    <property type="term" value="C:plastid"/>
    <property type="evidence" value="ECO:0007669"/>
    <property type="project" value="TreeGrafter"/>
</dbReference>
<accession>A0A068VLC4</accession>
<keyword evidence="3" id="KW-1185">Reference proteome</keyword>